<dbReference type="InterPro" id="IPR034577">
    <property type="entry name" value="NIMIN-2"/>
</dbReference>
<dbReference type="Pfam" id="PF15699">
    <property type="entry name" value="NPR1_interact"/>
    <property type="match status" value="1"/>
</dbReference>
<dbReference type="InterPro" id="IPR031425">
    <property type="entry name" value="NPR1/NH1-interacting"/>
</dbReference>
<dbReference type="PANTHER" id="PTHR35735">
    <property type="entry name" value="PROTEIN NIM1-INTERACTING 2"/>
    <property type="match status" value="1"/>
</dbReference>
<keyword evidence="6" id="KW-1185">Reference proteome</keyword>
<evidence type="ECO:0000256" key="1">
    <source>
        <dbReference type="ARBA" id="ARBA00004123"/>
    </source>
</evidence>
<accession>A0A4S4EDM3</accession>
<dbReference type="GO" id="GO:0005634">
    <property type="term" value="C:nucleus"/>
    <property type="evidence" value="ECO:0007669"/>
    <property type="project" value="UniProtKB-SubCell"/>
</dbReference>
<evidence type="ECO:0000256" key="4">
    <source>
        <dbReference type="SAM" id="MobiDB-lite"/>
    </source>
</evidence>
<reference evidence="5 6" key="1">
    <citation type="journal article" date="2018" name="Proc. Natl. Acad. Sci. U.S.A.">
        <title>Draft genome sequence of Camellia sinensis var. sinensis provides insights into the evolution of the tea genome and tea quality.</title>
        <authorList>
            <person name="Wei C."/>
            <person name="Yang H."/>
            <person name="Wang S."/>
            <person name="Zhao J."/>
            <person name="Liu C."/>
            <person name="Gao L."/>
            <person name="Xia E."/>
            <person name="Lu Y."/>
            <person name="Tai Y."/>
            <person name="She G."/>
            <person name="Sun J."/>
            <person name="Cao H."/>
            <person name="Tong W."/>
            <person name="Gao Q."/>
            <person name="Li Y."/>
            <person name="Deng W."/>
            <person name="Jiang X."/>
            <person name="Wang W."/>
            <person name="Chen Q."/>
            <person name="Zhang S."/>
            <person name="Li H."/>
            <person name="Wu J."/>
            <person name="Wang P."/>
            <person name="Li P."/>
            <person name="Shi C."/>
            <person name="Zheng F."/>
            <person name="Jian J."/>
            <person name="Huang B."/>
            <person name="Shan D."/>
            <person name="Shi M."/>
            <person name="Fang C."/>
            <person name="Yue Y."/>
            <person name="Li F."/>
            <person name="Li D."/>
            <person name="Wei S."/>
            <person name="Han B."/>
            <person name="Jiang C."/>
            <person name="Yin Y."/>
            <person name="Xia T."/>
            <person name="Zhang Z."/>
            <person name="Bennetzen J.L."/>
            <person name="Zhao S."/>
            <person name="Wan X."/>
        </authorList>
    </citation>
    <scope>NUCLEOTIDE SEQUENCE [LARGE SCALE GENOMIC DNA]</scope>
    <source>
        <strain evidence="6">cv. Shuchazao</strain>
        <tissue evidence="5">Leaf</tissue>
    </source>
</reference>
<comment type="similarity">
    <text evidence="2">Belongs to the NPR1-interactor family.</text>
</comment>
<keyword evidence="3" id="KW-0539">Nucleus</keyword>
<comment type="subcellular location">
    <subcellularLocation>
        <location evidence="1">Nucleus</location>
    </subcellularLocation>
</comment>
<evidence type="ECO:0000256" key="3">
    <source>
        <dbReference type="ARBA" id="ARBA00023242"/>
    </source>
</evidence>
<dbReference type="AlphaFoldDB" id="A0A4S4EDM3"/>
<name>A0A4S4EDM3_CAMSN</name>
<feature type="region of interest" description="Disordered" evidence="4">
    <location>
        <begin position="76"/>
        <end position="125"/>
    </location>
</feature>
<gene>
    <name evidence="5" type="ORF">TEA_014922</name>
</gene>
<evidence type="ECO:0000313" key="6">
    <source>
        <dbReference type="Proteomes" id="UP000306102"/>
    </source>
</evidence>
<dbReference type="EMBL" id="SDRB02005351">
    <property type="protein sequence ID" value="THG14438.1"/>
    <property type="molecule type" value="Genomic_DNA"/>
</dbReference>
<organism evidence="5 6">
    <name type="scientific">Camellia sinensis var. sinensis</name>
    <name type="common">China tea</name>
    <dbReference type="NCBI Taxonomy" id="542762"/>
    <lineage>
        <taxon>Eukaryota</taxon>
        <taxon>Viridiplantae</taxon>
        <taxon>Streptophyta</taxon>
        <taxon>Embryophyta</taxon>
        <taxon>Tracheophyta</taxon>
        <taxon>Spermatophyta</taxon>
        <taxon>Magnoliopsida</taxon>
        <taxon>eudicotyledons</taxon>
        <taxon>Gunneridae</taxon>
        <taxon>Pentapetalae</taxon>
        <taxon>asterids</taxon>
        <taxon>Ericales</taxon>
        <taxon>Theaceae</taxon>
        <taxon>Camellia</taxon>
    </lineage>
</organism>
<proteinExistence type="inferred from homology"/>
<comment type="caution">
    <text evidence="5">The sequence shown here is derived from an EMBL/GenBank/DDBJ whole genome shotgun (WGS) entry which is preliminary data.</text>
</comment>
<evidence type="ECO:0000313" key="5">
    <source>
        <dbReference type="EMBL" id="THG14438.1"/>
    </source>
</evidence>
<dbReference type="PANTHER" id="PTHR35735:SF8">
    <property type="entry name" value="PROTEIN NIM1-INTERACTING 2"/>
    <property type="match status" value="1"/>
</dbReference>
<dbReference type="GO" id="GO:0010112">
    <property type="term" value="P:regulation of systemic acquired resistance"/>
    <property type="evidence" value="ECO:0007669"/>
    <property type="project" value="InterPro"/>
</dbReference>
<evidence type="ECO:0000256" key="2">
    <source>
        <dbReference type="ARBA" id="ARBA00009937"/>
    </source>
</evidence>
<protein>
    <submittedName>
        <fullName evidence="5">Uncharacterized protein</fullName>
    </submittedName>
</protein>
<dbReference type="Proteomes" id="UP000306102">
    <property type="component" value="Unassembled WGS sequence"/>
</dbReference>
<sequence length="125" mass="14026">MEAEKRKRADDGELDGKRMRLVSEDNGIVTELDPEPEDDEVEEFYAILRRIQVAVRYFENGRGGDGGRRRCEVVAEGLSTSSAPSFERQDFAEAEAETEAEEGRVKEVEEDTGLDLNADPLESED</sequence>